<sequence>MPRAWSGKDERQYRHVRDSELARGESPDRAEEIAARTVNKHRREEGRTPSRRTQGTGNPDAALVDLTRDELYNRAREKDIAGRSGMSKAELVRVLGG</sequence>
<dbReference type="PATRIC" id="fig|1309411.5.peg.2130"/>
<evidence type="ECO:0000313" key="3">
    <source>
        <dbReference type="Proteomes" id="UP000034024"/>
    </source>
</evidence>
<organism evidence="2 3">
    <name type="scientific">Deinococcus soli</name>
    <name type="common">ex Cha et al. 2016</name>
    <dbReference type="NCBI Taxonomy" id="1309411"/>
    <lineage>
        <taxon>Bacteria</taxon>
        <taxon>Thermotogati</taxon>
        <taxon>Deinococcota</taxon>
        <taxon>Deinococci</taxon>
        <taxon>Deinococcales</taxon>
        <taxon>Deinococcaceae</taxon>
        <taxon>Deinococcus</taxon>
    </lineage>
</organism>
<reference evidence="2 3" key="1">
    <citation type="submission" date="2015-01" db="EMBL/GenBank/DDBJ databases">
        <title>Deinococcus soli/N5/whole genome sequencing.</title>
        <authorList>
            <person name="Kim M.K."/>
            <person name="Srinivasan S."/>
            <person name="Lee J.-J."/>
        </authorList>
    </citation>
    <scope>NUCLEOTIDE SEQUENCE [LARGE SCALE GENOMIC DNA]</scope>
    <source>
        <strain evidence="2 3">N5</strain>
    </source>
</reference>
<feature type="compositionally biased region" description="Basic and acidic residues" evidence="1">
    <location>
        <begin position="1"/>
        <end position="34"/>
    </location>
</feature>
<evidence type="ECO:0000256" key="1">
    <source>
        <dbReference type="SAM" id="MobiDB-lite"/>
    </source>
</evidence>
<feature type="region of interest" description="Disordered" evidence="1">
    <location>
        <begin position="1"/>
        <end position="63"/>
    </location>
</feature>
<dbReference type="KEGG" id="dch:SY84_10480"/>
<dbReference type="OrthoDB" id="8759311at2"/>
<accession>A0A0F7JNT4</accession>
<gene>
    <name evidence="2" type="ORF">SY84_10480</name>
</gene>
<dbReference type="AlphaFoldDB" id="A0A0F7JNT4"/>
<dbReference type="Proteomes" id="UP000034024">
    <property type="component" value="Chromosome"/>
</dbReference>
<name>A0A0F7JNT4_9DEIO</name>
<dbReference type="EMBL" id="CP011389">
    <property type="protein sequence ID" value="AKH17392.1"/>
    <property type="molecule type" value="Genomic_DNA"/>
</dbReference>
<proteinExistence type="predicted"/>
<protein>
    <submittedName>
        <fullName evidence="2">RelE/ParE family protein</fullName>
    </submittedName>
</protein>
<evidence type="ECO:0000313" key="2">
    <source>
        <dbReference type="EMBL" id="AKH17392.1"/>
    </source>
</evidence>
<dbReference type="RefSeq" id="WP_046843960.1">
    <property type="nucleotide sequence ID" value="NZ_CP011389.1"/>
</dbReference>
<keyword evidence="3" id="KW-1185">Reference proteome</keyword>